<dbReference type="InterPro" id="IPR046348">
    <property type="entry name" value="SIS_dom_sf"/>
</dbReference>
<dbReference type="NCBIfam" id="NF002805">
    <property type="entry name" value="PRK02947.1"/>
    <property type="match status" value="1"/>
</dbReference>
<accession>A0A9D1KRW0</accession>
<gene>
    <name evidence="2" type="ORF">IAC44_00035</name>
</gene>
<dbReference type="InterPro" id="IPR001347">
    <property type="entry name" value="SIS_dom"/>
</dbReference>
<reference evidence="2" key="2">
    <citation type="journal article" date="2021" name="PeerJ">
        <title>Extensive microbial diversity within the chicken gut microbiome revealed by metagenomics and culture.</title>
        <authorList>
            <person name="Gilroy R."/>
            <person name="Ravi A."/>
            <person name="Getino M."/>
            <person name="Pursley I."/>
            <person name="Horton D.L."/>
            <person name="Alikhan N.F."/>
            <person name="Baker D."/>
            <person name="Gharbi K."/>
            <person name="Hall N."/>
            <person name="Watson M."/>
            <person name="Adriaenssens E.M."/>
            <person name="Foster-Nyarko E."/>
            <person name="Jarju S."/>
            <person name="Secka A."/>
            <person name="Antonio M."/>
            <person name="Oren A."/>
            <person name="Chaudhuri R.R."/>
            <person name="La Ragione R."/>
            <person name="Hildebrand F."/>
            <person name="Pallen M.J."/>
        </authorList>
    </citation>
    <scope>NUCLEOTIDE SEQUENCE</scope>
    <source>
        <strain evidence="2">1383</strain>
    </source>
</reference>
<feature type="domain" description="SIS" evidence="1">
    <location>
        <begin position="33"/>
        <end position="217"/>
    </location>
</feature>
<dbReference type="Proteomes" id="UP000824161">
    <property type="component" value="Unassembled WGS sequence"/>
</dbReference>
<reference evidence="2" key="1">
    <citation type="submission" date="2020-10" db="EMBL/GenBank/DDBJ databases">
        <authorList>
            <person name="Gilroy R."/>
        </authorList>
    </citation>
    <scope>NUCLEOTIDE SEQUENCE</scope>
    <source>
        <strain evidence="2">1383</strain>
    </source>
</reference>
<dbReference type="PROSITE" id="PS51464">
    <property type="entry name" value="SIS"/>
    <property type="match status" value="1"/>
</dbReference>
<comment type="caution">
    <text evidence="2">The sequence shown here is derived from an EMBL/GenBank/DDBJ whole genome shotgun (WGS) entry which is preliminary data.</text>
</comment>
<dbReference type="GO" id="GO:1901135">
    <property type="term" value="P:carbohydrate derivative metabolic process"/>
    <property type="evidence" value="ECO:0007669"/>
    <property type="project" value="InterPro"/>
</dbReference>
<name>A0A9D1KRW0_9FLAO</name>
<dbReference type="EMBL" id="DVLY01000002">
    <property type="protein sequence ID" value="HIT97206.1"/>
    <property type="molecule type" value="Genomic_DNA"/>
</dbReference>
<dbReference type="GO" id="GO:0016853">
    <property type="term" value="F:isomerase activity"/>
    <property type="evidence" value="ECO:0007669"/>
    <property type="project" value="UniProtKB-KW"/>
</dbReference>
<dbReference type="Pfam" id="PF13580">
    <property type="entry name" value="SIS_2"/>
    <property type="match status" value="1"/>
</dbReference>
<evidence type="ECO:0000313" key="3">
    <source>
        <dbReference type="Proteomes" id="UP000824161"/>
    </source>
</evidence>
<proteinExistence type="predicted"/>
<dbReference type="Gene3D" id="3.40.50.10490">
    <property type="entry name" value="Glucose-6-phosphate isomerase like protein, domain 1"/>
    <property type="match status" value="1"/>
</dbReference>
<keyword evidence="2" id="KW-0413">Isomerase</keyword>
<evidence type="ECO:0000259" key="1">
    <source>
        <dbReference type="PROSITE" id="PS51464"/>
    </source>
</evidence>
<dbReference type="SUPFAM" id="SSF53697">
    <property type="entry name" value="SIS domain"/>
    <property type="match status" value="1"/>
</dbReference>
<dbReference type="GO" id="GO:0097367">
    <property type="term" value="F:carbohydrate derivative binding"/>
    <property type="evidence" value="ECO:0007669"/>
    <property type="project" value="InterPro"/>
</dbReference>
<sequence length="254" mass="27899">MEVALQWLKNARGIMSEIENTQQENITKAATLMADCIEKGHWVHTFGCGHATIPIQEMYPRIGGFVGFHPICELPLTFFTQIVGDLGVHQFVFLERVEGYGVQIMKGYNFDKDDVMWIFSHTGINNVNIDIALEAKKRGMKVIAYGAAAQAKGKKTRHSSGKTIFEIADLVVDSCAPAGDATVHLKNNPDPVGPVSTIAFITCVWMTVCTVAEILDNRGVKLYIHPSHNVPGDTTAPERLAACLAEYKRRVAGV</sequence>
<organism evidence="2 3">
    <name type="scientific">Candidatus Merdimorpha stercoravium</name>
    <dbReference type="NCBI Taxonomy" id="2840863"/>
    <lineage>
        <taxon>Bacteria</taxon>
        <taxon>Pseudomonadati</taxon>
        <taxon>Bacteroidota</taxon>
        <taxon>Flavobacteriia</taxon>
        <taxon>Flavobacteriales</taxon>
        <taxon>Candidatus Merdimorpha</taxon>
    </lineage>
</organism>
<evidence type="ECO:0000313" key="2">
    <source>
        <dbReference type="EMBL" id="HIT97206.1"/>
    </source>
</evidence>
<dbReference type="AlphaFoldDB" id="A0A9D1KRW0"/>
<protein>
    <submittedName>
        <fullName evidence="2">Sugar isomerase domain-containing protein</fullName>
    </submittedName>
</protein>